<accession>A0A9W6JKE9</accession>
<dbReference type="InterPro" id="IPR013619">
    <property type="entry name" value="DUF1737"/>
</dbReference>
<dbReference type="Proteomes" id="UP001143364">
    <property type="component" value="Unassembled WGS sequence"/>
</dbReference>
<dbReference type="Pfam" id="PF08410">
    <property type="entry name" value="DUF1737"/>
    <property type="match status" value="1"/>
</dbReference>
<evidence type="ECO:0000313" key="3">
    <source>
        <dbReference type="Proteomes" id="UP001143364"/>
    </source>
</evidence>
<organism evidence="2 3">
    <name type="scientific">Methylopila jiangsuensis</name>
    <dbReference type="NCBI Taxonomy" id="586230"/>
    <lineage>
        <taxon>Bacteria</taxon>
        <taxon>Pseudomonadati</taxon>
        <taxon>Pseudomonadota</taxon>
        <taxon>Alphaproteobacteria</taxon>
        <taxon>Hyphomicrobiales</taxon>
        <taxon>Methylopilaceae</taxon>
        <taxon>Methylopila</taxon>
    </lineage>
</organism>
<dbReference type="AlphaFoldDB" id="A0A9W6JKE9"/>
<evidence type="ECO:0000259" key="1">
    <source>
        <dbReference type="Pfam" id="PF08410"/>
    </source>
</evidence>
<sequence>MKLYRLLTGPDDSAFCKRVSGALSKGWALAGSPSLTYDPVRQTVIAAQAVTKEVPDVEFSDEIKLSDW</sequence>
<evidence type="ECO:0000313" key="2">
    <source>
        <dbReference type="EMBL" id="GLK77495.1"/>
    </source>
</evidence>
<proteinExistence type="predicted"/>
<protein>
    <recommendedName>
        <fullName evidence="1">DUF1737 domain-containing protein</fullName>
    </recommendedName>
</protein>
<name>A0A9W6JKE9_9HYPH</name>
<feature type="domain" description="DUF1737" evidence="1">
    <location>
        <begin position="1"/>
        <end position="53"/>
    </location>
</feature>
<gene>
    <name evidence="2" type="ORF">GCM10008171_27490</name>
</gene>
<keyword evidence="3" id="KW-1185">Reference proteome</keyword>
<comment type="caution">
    <text evidence="2">The sequence shown here is derived from an EMBL/GenBank/DDBJ whole genome shotgun (WGS) entry which is preliminary data.</text>
</comment>
<dbReference type="RefSeq" id="WP_271205339.1">
    <property type="nucleotide sequence ID" value="NZ_BSFK01000016.1"/>
</dbReference>
<reference evidence="2" key="2">
    <citation type="submission" date="2023-01" db="EMBL/GenBank/DDBJ databases">
        <authorList>
            <person name="Sun Q."/>
            <person name="Evtushenko L."/>
        </authorList>
    </citation>
    <scope>NUCLEOTIDE SEQUENCE</scope>
    <source>
        <strain evidence="2">VKM B-2555</strain>
    </source>
</reference>
<dbReference type="EMBL" id="BSFK01000016">
    <property type="protein sequence ID" value="GLK77495.1"/>
    <property type="molecule type" value="Genomic_DNA"/>
</dbReference>
<reference evidence="2" key="1">
    <citation type="journal article" date="2014" name="Int. J. Syst. Evol. Microbiol.">
        <title>Complete genome sequence of Corynebacterium casei LMG S-19264T (=DSM 44701T), isolated from a smear-ripened cheese.</title>
        <authorList>
            <consortium name="US DOE Joint Genome Institute (JGI-PGF)"/>
            <person name="Walter F."/>
            <person name="Albersmeier A."/>
            <person name="Kalinowski J."/>
            <person name="Ruckert C."/>
        </authorList>
    </citation>
    <scope>NUCLEOTIDE SEQUENCE</scope>
    <source>
        <strain evidence="2">VKM B-2555</strain>
    </source>
</reference>